<gene>
    <name evidence="1" type="ORF">RS3R1_46670</name>
</gene>
<keyword evidence="2" id="KW-1185">Reference proteome</keyword>
<organism evidence="1 2">
    <name type="scientific">Pseudomonas atacamensis</name>
    <dbReference type="NCBI Taxonomy" id="2565368"/>
    <lineage>
        <taxon>Bacteria</taxon>
        <taxon>Pseudomonadati</taxon>
        <taxon>Pseudomonadota</taxon>
        <taxon>Gammaproteobacteria</taxon>
        <taxon>Pseudomonadales</taxon>
        <taxon>Pseudomonadaceae</taxon>
        <taxon>Pseudomonas</taxon>
    </lineage>
</organism>
<dbReference type="EMBL" id="BSCQ01000046">
    <property type="protein sequence ID" value="GLH45579.1"/>
    <property type="molecule type" value="Genomic_DNA"/>
</dbReference>
<reference evidence="1" key="1">
    <citation type="journal article" date="2021" name="Sci. Rep.">
        <title>An efficient direct screening system for microorganisms that activate plant immune responses based on plant-microbe interactions using cultured plant cells.</title>
        <authorList>
            <person name="Kurokawa M."/>
            <person name="Nakano M."/>
            <person name="Kitahata N."/>
            <person name="Kuchitsu K."/>
            <person name="Furuya T."/>
        </authorList>
    </citation>
    <scope>NUCLEOTIDE SEQUENCE</scope>
    <source>
        <strain evidence="1">RS3R-1</strain>
    </source>
</reference>
<evidence type="ECO:0000313" key="2">
    <source>
        <dbReference type="Proteomes" id="UP001145022"/>
    </source>
</evidence>
<accession>A0ABQ5PPU8</accession>
<name>A0ABQ5PPU8_9PSED</name>
<dbReference type="Proteomes" id="UP001145022">
    <property type="component" value="Unassembled WGS sequence"/>
</dbReference>
<evidence type="ECO:0000313" key="1">
    <source>
        <dbReference type="EMBL" id="GLH45579.1"/>
    </source>
</evidence>
<reference evidence="1" key="3">
    <citation type="journal article" date="2023" name="J. Biotechnol.">
        <title>Draft Genome Sequences of Endophytic Pseudomonas Strains, Isolated from the Interior of Brassicaceae Plants.</title>
        <authorList>
            <person name="Kaneko H."/>
            <person name="Furuya T."/>
        </authorList>
    </citation>
    <scope>NUCLEOTIDE SEQUENCE</scope>
    <source>
        <strain evidence="1">RS3R-1</strain>
    </source>
</reference>
<comment type="caution">
    <text evidence="1">The sequence shown here is derived from an EMBL/GenBank/DDBJ whole genome shotgun (WGS) entry which is preliminary data.</text>
</comment>
<sequence length="65" mass="6859">MSQSSAWSIAAAASRAESGEGERWVSVTVVPQGFWRSKASGEAVSSFKLQAASRMGYCISFLLAA</sequence>
<protein>
    <submittedName>
        <fullName evidence="1">Uncharacterized protein</fullName>
    </submittedName>
</protein>
<proteinExistence type="predicted"/>
<reference evidence="1" key="2">
    <citation type="submission" date="2022-11" db="EMBL/GenBank/DDBJ databases">
        <title>Draft genome sequencing of Pseudomonas atacamensis RS3R1.</title>
        <authorList>
            <person name="Furuya T."/>
            <person name="Kaneko H."/>
        </authorList>
    </citation>
    <scope>NUCLEOTIDE SEQUENCE</scope>
    <source>
        <strain evidence="1">RS3R-1</strain>
    </source>
</reference>